<keyword evidence="2" id="KW-0560">Oxidoreductase</keyword>
<dbReference type="InterPro" id="IPR002347">
    <property type="entry name" value="SDR_fam"/>
</dbReference>
<dbReference type="PROSITE" id="PS00061">
    <property type="entry name" value="ADH_SHORT"/>
    <property type="match status" value="1"/>
</dbReference>
<dbReference type="PANTHER" id="PTHR43180:SF28">
    <property type="entry name" value="NAD(P)-BINDING ROSSMANN-FOLD SUPERFAMILY PROTEIN"/>
    <property type="match status" value="1"/>
</dbReference>
<evidence type="ECO:0000256" key="1">
    <source>
        <dbReference type="ARBA" id="ARBA00006484"/>
    </source>
</evidence>
<dbReference type="GO" id="GO:0016491">
    <property type="term" value="F:oxidoreductase activity"/>
    <property type="evidence" value="ECO:0007669"/>
    <property type="project" value="UniProtKB-KW"/>
</dbReference>
<accession>A0A5C5RY61</accession>
<keyword evidence="3" id="KW-0520">NAD</keyword>
<dbReference type="Pfam" id="PF13561">
    <property type="entry name" value="adh_short_C2"/>
    <property type="match status" value="1"/>
</dbReference>
<comment type="caution">
    <text evidence="6">The sequence shown here is derived from an EMBL/GenBank/DDBJ whole genome shotgun (WGS) entry which is preliminary data.</text>
</comment>
<gene>
    <name evidence="6" type="ORF">FK530_17885</name>
</gene>
<dbReference type="PRINTS" id="PR00080">
    <property type="entry name" value="SDRFAMILY"/>
</dbReference>
<dbReference type="InterPro" id="IPR020904">
    <property type="entry name" value="Sc_DH/Rdtase_CS"/>
</dbReference>
<dbReference type="Proteomes" id="UP000319375">
    <property type="component" value="Unassembled WGS sequence"/>
</dbReference>
<dbReference type="AlphaFoldDB" id="A0A5C5RY61"/>
<name>A0A5C5RY61_9ACTN</name>
<dbReference type="PRINTS" id="PR00081">
    <property type="entry name" value="GDHRDH"/>
</dbReference>
<dbReference type="Gene3D" id="3.40.50.720">
    <property type="entry name" value="NAD(P)-binding Rossmann-like Domain"/>
    <property type="match status" value="1"/>
</dbReference>
<organism evidence="6 7">
    <name type="scientific">Tsukamurella conjunctivitidis</name>
    <dbReference type="NCBI Taxonomy" id="2592068"/>
    <lineage>
        <taxon>Bacteria</taxon>
        <taxon>Bacillati</taxon>
        <taxon>Actinomycetota</taxon>
        <taxon>Actinomycetes</taxon>
        <taxon>Mycobacteriales</taxon>
        <taxon>Tsukamurellaceae</taxon>
        <taxon>Tsukamurella</taxon>
    </lineage>
</organism>
<dbReference type="RefSeq" id="WP_146488339.1">
    <property type="nucleotide sequence ID" value="NZ_VIGX01000012.1"/>
</dbReference>
<dbReference type="FunFam" id="3.40.50.720:FF:000084">
    <property type="entry name" value="Short-chain dehydrogenase reductase"/>
    <property type="match status" value="1"/>
</dbReference>
<protein>
    <submittedName>
        <fullName evidence="6">SDR family oxidoreductase</fullName>
    </submittedName>
</protein>
<keyword evidence="4" id="KW-0443">Lipid metabolism</keyword>
<dbReference type="OrthoDB" id="4481821at2"/>
<evidence type="ECO:0000256" key="3">
    <source>
        <dbReference type="ARBA" id="ARBA00023027"/>
    </source>
</evidence>
<reference evidence="6 7" key="1">
    <citation type="submission" date="2019-06" db="EMBL/GenBank/DDBJ databases">
        <title>Tsukamurella conjunctivitidis sp. nov., Tsukamurella assacharolytica sp. nov. and Tsukamurella sputae sp. nov. isolated from patients with conjunctivitis, bacteraemia (lymphoma) and respiratory infection (sputum) in Hong Kong.</title>
        <authorList>
            <person name="Teng J.L.L."/>
            <person name="Lee H.H."/>
            <person name="Fong J.Y.H."/>
            <person name="Fok K.M.N."/>
            <person name="Lau S.K.P."/>
            <person name="Woo P.C.Y."/>
        </authorList>
    </citation>
    <scope>NUCLEOTIDE SEQUENCE [LARGE SCALE GENOMIC DNA]</scope>
    <source>
        <strain evidence="6 7">HKU72</strain>
    </source>
</reference>
<evidence type="ECO:0000256" key="4">
    <source>
        <dbReference type="ARBA" id="ARBA00023098"/>
    </source>
</evidence>
<dbReference type="SUPFAM" id="SSF51735">
    <property type="entry name" value="NAD(P)-binding Rossmann-fold domains"/>
    <property type="match status" value="1"/>
</dbReference>
<comment type="similarity">
    <text evidence="1">Belongs to the short-chain dehydrogenases/reductases (SDR) family.</text>
</comment>
<keyword evidence="5" id="KW-0753">Steroid metabolism</keyword>
<dbReference type="EMBL" id="VIGX01000012">
    <property type="protein sequence ID" value="TWS27602.1"/>
    <property type="molecule type" value="Genomic_DNA"/>
</dbReference>
<sequence length="264" mass="26460">MSAFDLTGRRVLITGGAQGLGEGMARALTVAGARVMLGDLQADRAATVASELGAGNGSVHLDVTSEKSWTVAIDATVAQLGGLDVVVNNAGVEITGLLTEITVEDVRRQLDVNVLGTALGLKHGLRALRPGGAAGGGGAIINVASVAATIAFPGIAIYSATKSAIDRMTRVAAMEAGKLGYGVRVNCIYPGLVPTEMGTGLAVDMANIGLFGSPEEAVEAVVGLTPSGRLGEVQDMADAVVFLASDASRFVNGAGLPVDGGMGM</sequence>
<proteinExistence type="inferred from homology"/>
<evidence type="ECO:0000313" key="7">
    <source>
        <dbReference type="Proteomes" id="UP000319375"/>
    </source>
</evidence>
<keyword evidence="7" id="KW-1185">Reference proteome</keyword>
<evidence type="ECO:0000256" key="2">
    <source>
        <dbReference type="ARBA" id="ARBA00023002"/>
    </source>
</evidence>
<evidence type="ECO:0000313" key="6">
    <source>
        <dbReference type="EMBL" id="TWS27602.1"/>
    </source>
</evidence>
<evidence type="ECO:0000256" key="5">
    <source>
        <dbReference type="ARBA" id="ARBA00023221"/>
    </source>
</evidence>
<dbReference type="PANTHER" id="PTHR43180">
    <property type="entry name" value="3-OXOACYL-(ACYL-CARRIER-PROTEIN) REDUCTASE (AFU_ORTHOLOGUE AFUA_6G11210)"/>
    <property type="match status" value="1"/>
</dbReference>
<dbReference type="InterPro" id="IPR036291">
    <property type="entry name" value="NAD(P)-bd_dom_sf"/>
</dbReference>
<dbReference type="GO" id="GO:0008202">
    <property type="term" value="P:steroid metabolic process"/>
    <property type="evidence" value="ECO:0007669"/>
    <property type="project" value="UniProtKB-KW"/>
</dbReference>